<feature type="region of interest" description="Disordered" evidence="1">
    <location>
        <begin position="1"/>
        <end position="22"/>
    </location>
</feature>
<accession>A0A4U6WF46</accession>
<keyword evidence="3" id="KW-1185">Reference proteome</keyword>
<dbReference type="Proteomes" id="UP000298652">
    <property type="component" value="Chromosome 1"/>
</dbReference>
<evidence type="ECO:0000313" key="3">
    <source>
        <dbReference type="Proteomes" id="UP000298652"/>
    </source>
</evidence>
<protein>
    <submittedName>
        <fullName evidence="2">Uncharacterized protein</fullName>
    </submittedName>
</protein>
<reference evidence="2" key="1">
    <citation type="submission" date="2019-03" db="EMBL/GenBank/DDBJ databases">
        <title>WGS assembly of Setaria viridis.</title>
        <authorList>
            <person name="Huang P."/>
            <person name="Jenkins J."/>
            <person name="Grimwood J."/>
            <person name="Barry K."/>
            <person name="Healey A."/>
            <person name="Mamidi S."/>
            <person name="Sreedasyam A."/>
            <person name="Shu S."/>
            <person name="Feldman M."/>
            <person name="Wu J."/>
            <person name="Yu Y."/>
            <person name="Chen C."/>
            <person name="Johnson J."/>
            <person name="Rokhsar D."/>
            <person name="Baxter I."/>
            <person name="Schmutz J."/>
            <person name="Brutnell T."/>
            <person name="Kellogg E."/>
        </authorList>
    </citation>
    <scope>NUCLEOTIDE SEQUENCE [LARGE SCALE GENOMIC DNA]</scope>
</reference>
<gene>
    <name evidence="2" type="ORF">SEVIR_1G319800v2</name>
</gene>
<evidence type="ECO:0000256" key="1">
    <source>
        <dbReference type="SAM" id="MobiDB-lite"/>
    </source>
</evidence>
<name>A0A4U6WF46_SETVI</name>
<proteinExistence type="predicted"/>
<evidence type="ECO:0000313" key="2">
    <source>
        <dbReference type="EMBL" id="TKW41490.1"/>
    </source>
</evidence>
<dbReference type="EMBL" id="CM016552">
    <property type="protein sequence ID" value="TKW41490.1"/>
    <property type="molecule type" value="Genomic_DNA"/>
</dbReference>
<organism evidence="2 3">
    <name type="scientific">Setaria viridis</name>
    <name type="common">Green bristlegrass</name>
    <name type="synonym">Setaria italica subsp. viridis</name>
    <dbReference type="NCBI Taxonomy" id="4556"/>
    <lineage>
        <taxon>Eukaryota</taxon>
        <taxon>Viridiplantae</taxon>
        <taxon>Streptophyta</taxon>
        <taxon>Embryophyta</taxon>
        <taxon>Tracheophyta</taxon>
        <taxon>Spermatophyta</taxon>
        <taxon>Magnoliopsida</taxon>
        <taxon>Liliopsida</taxon>
        <taxon>Poales</taxon>
        <taxon>Poaceae</taxon>
        <taxon>PACMAD clade</taxon>
        <taxon>Panicoideae</taxon>
        <taxon>Panicodae</taxon>
        <taxon>Paniceae</taxon>
        <taxon>Cenchrinae</taxon>
        <taxon>Setaria</taxon>
    </lineage>
</organism>
<sequence>MANWTDAANGSRADRASGDVSAVSHALRKIKKTTNLKQSTRYTNRNFLLADGGAWRRPLPALADARDTSPALGGVCLRRSGGQCTSQSV</sequence>
<dbReference type="Gramene" id="TKW41490">
    <property type="protein sequence ID" value="TKW41490"/>
    <property type="gene ID" value="SEVIR_1G319800v2"/>
</dbReference>
<dbReference type="AlphaFoldDB" id="A0A4U6WF46"/>